<reference evidence="2 3" key="1">
    <citation type="submission" date="2019-10" db="EMBL/GenBank/DDBJ databases">
        <title>Whole-genome sequence of the extremophile Heliorestis acidaminivorans DSM 24790.</title>
        <authorList>
            <person name="Kyndt J.A."/>
            <person name="Meyer T.E."/>
        </authorList>
    </citation>
    <scope>NUCLEOTIDE SEQUENCE [LARGE SCALE GENOMIC DNA]</scope>
    <source>
        <strain evidence="2 3">DSM 24790</strain>
    </source>
</reference>
<evidence type="ECO:0000259" key="1">
    <source>
        <dbReference type="Pfam" id="PF09019"/>
    </source>
</evidence>
<protein>
    <submittedName>
        <fullName evidence="2">Restriction endonuclease</fullName>
    </submittedName>
</protein>
<name>A0A6I0F9L6_9FIRM</name>
<dbReference type="Pfam" id="PF09019">
    <property type="entry name" value="EcoRII-C"/>
    <property type="match status" value="1"/>
</dbReference>
<accession>A0A6I0F9L6</accession>
<dbReference type="OrthoDB" id="9797574at2"/>
<dbReference type="SUPFAM" id="SSF52980">
    <property type="entry name" value="Restriction endonuclease-like"/>
    <property type="match status" value="1"/>
</dbReference>
<keyword evidence="2" id="KW-0378">Hydrolase</keyword>
<gene>
    <name evidence="2" type="ORF">F9B85_00705</name>
</gene>
<dbReference type="InterPro" id="IPR015109">
    <property type="entry name" value="Restrct_endonuc_II_EcoRII_C"/>
</dbReference>
<dbReference type="GO" id="GO:0009307">
    <property type="term" value="P:DNA restriction-modification system"/>
    <property type="evidence" value="ECO:0007669"/>
    <property type="project" value="InterPro"/>
</dbReference>
<sequence>MRAGYLSQYFEGVAIKKLATVEVDASVSNQHEFNGNLSLRKLFGYSKKTYEAKFIRLSDDNESITATGKLTWYDARERHPSRSEYRLYFNSNEVMDEAQGEDLLIISRRPDDQIYVIVVPQGSTFENQILWLFGVEECRSNFTYQPIEDGHDPEVNFAVRYILQELGVEVQDKDTFFLDSIIEPYLEKGFPSTSEFSLLARSSIKNARPREEPDKTLLQWIEQEEKLFRRLERHVVSMRLKEGFLHDNAVDVDGFIQFSLSVQNRRKARVGYALENHLEEIFKSHSITYSRNRITENKSKPDFLFPNIEAYHDQSFPTQALVMLGVKSTCKDRWRQVLTEAARIPTKHLFTLEPGISENQTKEMQSNRVQLVLPQALHESYKKEQRSWLMSLEELLIYIKNKLL</sequence>
<organism evidence="2 3">
    <name type="scientific">Heliorestis acidaminivorans</name>
    <dbReference type="NCBI Taxonomy" id="553427"/>
    <lineage>
        <taxon>Bacteria</taxon>
        <taxon>Bacillati</taxon>
        <taxon>Bacillota</taxon>
        <taxon>Clostridia</taxon>
        <taxon>Eubacteriales</taxon>
        <taxon>Heliobacteriaceae</taxon>
        <taxon>Heliorestis</taxon>
    </lineage>
</organism>
<evidence type="ECO:0000313" key="3">
    <source>
        <dbReference type="Proteomes" id="UP000468766"/>
    </source>
</evidence>
<dbReference type="InterPro" id="IPR038365">
    <property type="entry name" value="EcoRII_C_sf"/>
</dbReference>
<keyword evidence="2" id="KW-0540">Nuclease</keyword>
<keyword evidence="2" id="KW-0255">Endonuclease</keyword>
<evidence type="ECO:0000313" key="2">
    <source>
        <dbReference type="EMBL" id="KAB2954248.1"/>
    </source>
</evidence>
<proteinExistence type="predicted"/>
<dbReference type="GO" id="GO:0009036">
    <property type="term" value="F:type II site-specific deoxyribonuclease activity"/>
    <property type="evidence" value="ECO:0007669"/>
    <property type="project" value="InterPro"/>
</dbReference>
<dbReference type="RefSeq" id="WP_151617694.1">
    <property type="nucleotide sequence ID" value="NZ_WBXO01000001.1"/>
</dbReference>
<keyword evidence="3" id="KW-1185">Reference proteome</keyword>
<feature type="domain" description="Restriction endonuclease type II EcoRII C-terminal" evidence="1">
    <location>
        <begin position="228"/>
        <end position="395"/>
    </location>
</feature>
<dbReference type="EMBL" id="WBXO01000001">
    <property type="protein sequence ID" value="KAB2954248.1"/>
    <property type="molecule type" value="Genomic_DNA"/>
</dbReference>
<dbReference type="InterPro" id="IPR011335">
    <property type="entry name" value="Restrct_endonuc-II-like"/>
</dbReference>
<comment type="caution">
    <text evidence="2">The sequence shown here is derived from an EMBL/GenBank/DDBJ whole genome shotgun (WGS) entry which is preliminary data.</text>
</comment>
<dbReference type="AlphaFoldDB" id="A0A6I0F9L6"/>
<dbReference type="Proteomes" id="UP000468766">
    <property type="component" value="Unassembled WGS sequence"/>
</dbReference>
<dbReference type="GO" id="GO:0003677">
    <property type="term" value="F:DNA binding"/>
    <property type="evidence" value="ECO:0007669"/>
    <property type="project" value="InterPro"/>
</dbReference>
<dbReference type="Gene3D" id="3.40.91.80">
    <property type="match status" value="1"/>
</dbReference>